<dbReference type="SUPFAM" id="SSF52540">
    <property type="entry name" value="P-loop containing nucleoside triphosphate hydrolases"/>
    <property type="match status" value="1"/>
</dbReference>
<name>A0A1Y1ZEA8_9PLEO</name>
<evidence type="ECO:0000313" key="1">
    <source>
        <dbReference type="EMBL" id="ORY08588.1"/>
    </source>
</evidence>
<dbReference type="EMBL" id="MCFA01000098">
    <property type="protein sequence ID" value="ORY08588.1"/>
    <property type="molecule type" value="Genomic_DNA"/>
</dbReference>
<keyword evidence="1" id="KW-0378">Hydrolase</keyword>
<evidence type="ECO:0000313" key="2">
    <source>
        <dbReference type="Proteomes" id="UP000193144"/>
    </source>
</evidence>
<dbReference type="GO" id="GO:0016787">
    <property type="term" value="F:hydrolase activity"/>
    <property type="evidence" value="ECO:0007669"/>
    <property type="project" value="UniProtKB-KW"/>
</dbReference>
<dbReference type="InterPro" id="IPR040632">
    <property type="entry name" value="Sulfotransfer_4"/>
</dbReference>
<protein>
    <submittedName>
        <fullName evidence="1">p-loop containing nucleoside triphosphate hydrolase protein</fullName>
    </submittedName>
</protein>
<dbReference type="Proteomes" id="UP000193144">
    <property type="component" value="Unassembled WGS sequence"/>
</dbReference>
<organism evidence="1 2">
    <name type="scientific">Clohesyomyces aquaticus</name>
    <dbReference type="NCBI Taxonomy" id="1231657"/>
    <lineage>
        <taxon>Eukaryota</taxon>
        <taxon>Fungi</taxon>
        <taxon>Dikarya</taxon>
        <taxon>Ascomycota</taxon>
        <taxon>Pezizomycotina</taxon>
        <taxon>Dothideomycetes</taxon>
        <taxon>Pleosporomycetidae</taxon>
        <taxon>Pleosporales</taxon>
        <taxon>Lindgomycetaceae</taxon>
        <taxon>Clohesyomyces</taxon>
    </lineage>
</organism>
<accession>A0A1Y1ZEA8</accession>
<dbReference type="PANTHER" id="PTHR36978">
    <property type="entry name" value="P-LOOP CONTAINING NUCLEOTIDE TRIPHOSPHATE HYDROLASE"/>
    <property type="match status" value="1"/>
</dbReference>
<dbReference type="PANTHER" id="PTHR36978:SF4">
    <property type="entry name" value="P-LOOP CONTAINING NUCLEOSIDE TRIPHOSPHATE HYDROLASE PROTEIN"/>
    <property type="match status" value="1"/>
</dbReference>
<keyword evidence="2" id="KW-1185">Reference proteome</keyword>
<dbReference type="InterPro" id="IPR027417">
    <property type="entry name" value="P-loop_NTPase"/>
</dbReference>
<gene>
    <name evidence="1" type="ORF">BCR34DRAFT_603448</name>
</gene>
<comment type="caution">
    <text evidence="1">The sequence shown here is derived from an EMBL/GenBank/DDBJ whole genome shotgun (WGS) entry which is preliminary data.</text>
</comment>
<dbReference type="Pfam" id="PF17784">
    <property type="entry name" value="Sulfotransfer_4"/>
    <property type="match status" value="1"/>
</dbReference>
<dbReference type="OrthoDB" id="408152at2759"/>
<reference evidence="1 2" key="1">
    <citation type="submission" date="2016-07" db="EMBL/GenBank/DDBJ databases">
        <title>Pervasive Adenine N6-methylation of Active Genes in Fungi.</title>
        <authorList>
            <consortium name="DOE Joint Genome Institute"/>
            <person name="Mondo S.J."/>
            <person name="Dannebaum R.O."/>
            <person name="Kuo R.C."/>
            <person name="Labutti K."/>
            <person name="Haridas S."/>
            <person name="Kuo A."/>
            <person name="Salamov A."/>
            <person name="Ahrendt S.R."/>
            <person name="Lipzen A."/>
            <person name="Sullivan W."/>
            <person name="Andreopoulos W.B."/>
            <person name="Clum A."/>
            <person name="Lindquist E."/>
            <person name="Daum C."/>
            <person name="Ramamoorthy G.K."/>
            <person name="Gryganskyi A."/>
            <person name="Culley D."/>
            <person name="Magnuson J.K."/>
            <person name="James T.Y."/>
            <person name="O'Malley M.A."/>
            <person name="Stajich J.E."/>
            <person name="Spatafora J.W."/>
            <person name="Visel A."/>
            <person name="Grigoriev I.V."/>
        </authorList>
    </citation>
    <scope>NUCLEOTIDE SEQUENCE [LARGE SCALE GENOMIC DNA]</scope>
    <source>
        <strain evidence="1 2">CBS 115471</strain>
    </source>
</reference>
<dbReference type="AlphaFoldDB" id="A0A1Y1ZEA8"/>
<proteinExistence type="predicted"/>
<dbReference type="STRING" id="1231657.A0A1Y1ZEA8"/>
<sequence>MEIKRKIDELPEKPRPKELQVLCLGMSRTGTMSLWKALQKLGYKSYHMYECCTTDGAIGLDYWEEAIQAKYHGKGKPFEKKDFDKFLGEYEAISDIPSIFFVDEFVTNYPNAKIIITSRDVESWIKSMENVFYATISWKSINLFRRLDKEFWAKYVPFLERSLDFWTNGDRYNRDALRQGFHNHYKHVREISPKERTLEFNLRDGWAPLCEFLGKEIPDEPFPFVNEAPDTAKMHTGAMIYTVFQKGMKWTVRISPLAVAAVAAWWYLKSK</sequence>
<dbReference type="Gene3D" id="3.40.50.300">
    <property type="entry name" value="P-loop containing nucleotide triphosphate hydrolases"/>
    <property type="match status" value="1"/>
</dbReference>